<dbReference type="PANTHER" id="PTHR17503">
    <property type="entry name" value="SYNCOLLIN"/>
    <property type="match status" value="1"/>
</dbReference>
<sequence length="239" mass="26952">MKLLCFVLLVPFFFVGFLAECPSPANLVNEAGEKLCTRMFEHSNIYFDQSCGGNFLDAQNGDDFPYMPSGWAKKISSLVVANRCTLKVWSKSGKSGNNRSFNSGVVYQLTDYANGLFGDWNDAIQSYYCTYTCTCTQFLKQLGRRLFQTSWRNNRRSSVDGAYAYPSDPSVSSVISDRLDDEIRALWGPFHHFQDYFTLKLVLNDIGSNCIVQQGNDPTHTAIVIKNYLQSKEEQGALL</sequence>
<keyword evidence="1" id="KW-0732">Signal</keyword>
<protein>
    <recommendedName>
        <fullName evidence="4">ADP-ribosyl cyclase/cyclic ADP-ribose hydrolase</fullName>
    </recommendedName>
</protein>
<proteinExistence type="predicted"/>
<gene>
    <name evidence="2" type="ORF">RIMI_LOCUS12189607</name>
</gene>
<dbReference type="Proteomes" id="UP001176940">
    <property type="component" value="Unassembled WGS sequence"/>
</dbReference>
<feature type="signal peptide" evidence="1">
    <location>
        <begin position="1"/>
        <end position="19"/>
    </location>
</feature>
<dbReference type="EMBL" id="CAUEEQ010028597">
    <property type="protein sequence ID" value="CAJ0948515.1"/>
    <property type="molecule type" value="Genomic_DNA"/>
</dbReference>
<organism evidence="2 3">
    <name type="scientific">Ranitomeya imitator</name>
    <name type="common">mimic poison frog</name>
    <dbReference type="NCBI Taxonomy" id="111125"/>
    <lineage>
        <taxon>Eukaryota</taxon>
        <taxon>Metazoa</taxon>
        <taxon>Chordata</taxon>
        <taxon>Craniata</taxon>
        <taxon>Vertebrata</taxon>
        <taxon>Euteleostomi</taxon>
        <taxon>Amphibia</taxon>
        <taxon>Batrachia</taxon>
        <taxon>Anura</taxon>
        <taxon>Neobatrachia</taxon>
        <taxon>Hyloidea</taxon>
        <taxon>Dendrobatidae</taxon>
        <taxon>Dendrobatinae</taxon>
        <taxon>Ranitomeya</taxon>
    </lineage>
</organism>
<accession>A0ABN9LSJ3</accession>
<dbReference type="InterPro" id="IPR028137">
    <property type="entry name" value="Syncollin"/>
</dbReference>
<name>A0ABN9LSJ3_9NEOB</name>
<evidence type="ECO:0008006" key="4">
    <source>
        <dbReference type="Google" id="ProtNLM"/>
    </source>
</evidence>
<reference evidence="2" key="1">
    <citation type="submission" date="2023-07" db="EMBL/GenBank/DDBJ databases">
        <authorList>
            <person name="Stuckert A."/>
        </authorList>
    </citation>
    <scope>NUCLEOTIDE SEQUENCE</scope>
</reference>
<comment type="caution">
    <text evidence="2">The sequence shown here is derived from an EMBL/GenBank/DDBJ whole genome shotgun (WGS) entry which is preliminary data.</text>
</comment>
<evidence type="ECO:0000256" key="1">
    <source>
        <dbReference type="SAM" id="SignalP"/>
    </source>
</evidence>
<keyword evidence="3" id="KW-1185">Reference proteome</keyword>
<feature type="chain" id="PRO_5046335827" description="ADP-ribosyl cyclase/cyclic ADP-ribose hydrolase" evidence="1">
    <location>
        <begin position="20"/>
        <end position="239"/>
    </location>
</feature>
<dbReference type="Pfam" id="PF15138">
    <property type="entry name" value="Syncollin"/>
    <property type="match status" value="1"/>
</dbReference>
<evidence type="ECO:0000313" key="3">
    <source>
        <dbReference type="Proteomes" id="UP001176940"/>
    </source>
</evidence>
<dbReference type="PANTHER" id="PTHR17503:SF1">
    <property type="entry name" value="SYNCOLLIN"/>
    <property type="match status" value="1"/>
</dbReference>
<dbReference type="Gene3D" id="2.60.20.10">
    <property type="entry name" value="Crystallins"/>
    <property type="match status" value="1"/>
</dbReference>
<evidence type="ECO:0000313" key="2">
    <source>
        <dbReference type="EMBL" id="CAJ0948515.1"/>
    </source>
</evidence>